<name>A0ACC5X2W8_PANGG</name>
<dbReference type="Proteomes" id="UP000829447">
    <property type="component" value="Linkage Group LG13"/>
</dbReference>
<sequence>MLRQDSQGDVPLFDEDEDAASRSKSKIQHPLATFFHLFFRVSAILVYLLCEHISSSYIASMVTIILLLSCDFWTVKNVTGRLLVGLRWWNQVDENGKSHWVFESRKETSRKIVSSSESRIFWLGLIVCPILWVLFVFSTLFSFNIKWLNVTGRLLVGLRWWNQVDENGKSHWVFESRKETSRKIVSSSESRIFWLGLIVCPILWVLFVFSTLFSFNIKWLAVVIMGVVLQWANLYGYVQCKVGGGTNLKNMATSYVGLQFFKQAMNKSQGP</sequence>
<dbReference type="EMBL" id="CM040466">
    <property type="protein sequence ID" value="MCI4385225.1"/>
    <property type="molecule type" value="Genomic_DNA"/>
</dbReference>
<proteinExistence type="predicted"/>
<protein>
    <submittedName>
        <fullName evidence="1">Uncharacterized protein</fullName>
    </submittedName>
</protein>
<gene>
    <name evidence="1" type="ORF">PGIGA_G00047950</name>
</gene>
<evidence type="ECO:0000313" key="2">
    <source>
        <dbReference type="Proteomes" id="UP000829447"/>
    </source>
</evidence>
<reference evidence="1 2" key="1">
    <citation type="journal article" date="2022" name="bioRxiv">
        <title>An ancient truncated duplication of the anti-Mullerian hormone receptor type 2 gene is a potential conserved master sex determinant in the Pangasiidae catfish family.</title>
        <authorList>
            <person name="Wen M."/>
            <person name="Pan Q."/>
            <person name="Jouanno E."/>
            <person name="Montfort J."/>
            <person name="Zahm M."/>
            <person name="Cabau C."/>
            <person name="Klopp C."/>
            <person name="Iampietro C."/>
            <person name="Roques C."/>
            <person name="Bouchez O."/>
            <person name="Castinel A."/>
            <person name="Donnadieu C."/>
            <person name="Parrinello H."/>
            <person name="Poncet C."/>
            <person name="Belmonte E."/>
            <person name="Gautier V."/>
            <person name="Avarre J.-C."/>
            <person name="Dugue R."/>
            <person name="Gustiano R."/>
            <person name="Ha T.T.T."/>
            <person name="Campet M."/>
            <person name="Sriphairoj K."/>
            <person name="Ribolli J."/>
            <person name="de Almeida F.L."/>
            <person name="Desvignes T."/>
            <person name="Postlethwait J.H."/>
            <person name="Bucao C.F."/>
            <person name="Robinson-Rechavi M."/>
            <person name="Bobe J."/>
            <person name="Herpin A."/>
            <person name="Guiguen Y."/>
        </authorList>
    </citation>
    <scope>NUCLEOTIDE SEQUENCE [LARGE SCALE GENOMIC DNA]</scope>
    <source>
        <strain evidence="1">YG-Dec2019</strain>
    </source>
</reference>
<evidence type="ECO:0000313" key="1">
    <source>
        <dbReference type="EMBL" id="MCI4385225.1"/>
    </source>
</evidence>
<keyword evidence="2" id="KW-1185">Reference proteome</keyword>
<organism evidence="1 2">
    <name type="scientific">Pangasianodon gigas</name>
    <name type="common">Mekong giant catfish</name>
    <name type="synonym">Pangasius gigas</name>
    <dbReference type="NCBI Taxonomy" id="30993"/>
    <lineage>
        <taxon>Eukaryota</taxon>
        <taxon>Metazoa</taxon>
        <taxon>Chordata</taxon>
        <taxon>Craniata</taxon>
        <taxon>Vertebrata</taxon>
        <taxon>Euteleostomi</taxon>
        <taxon>Actinopterygii</taxon>
        <taxon>Neopterygii</taxon>
        <taxon>Teleostei</taxon>
        <taxon>Ostariophysi</taxon>
        <taxon>Siluriformes</taxon>
        <taxon>Pangasiidae</taxon>
        <taxon>Pangasianodon</taxon>
    </lineage>
</organism>
<comment type="caution">
    <text evidence="1">The sequence shown here is derived from an EMBL/GenBank/DDBJ whole genome shotgun (WGS) entry which is preliminary data.</text>
</comment>
<accession>A0ACC5X2W8</accession>